<dbReference type="PANTHER" id="PTHR23501">
    <property type="entry name" value="MAJOR FACILITATOR SUPERFAMILY"/>
    <property type="match status" value="1"/>
</dbReference>
<feature type="transmembrane region" description="Helical" evidence="6">
    <location>
        <begin position="152"/>
        <end position="177"/>
    </location>
</feature>
<dbReference type="CDD" id="cd17502">
    <property type="entry name" value="MFS_Azr1_MDR_like"/>
    <property type="match status" value="1"/>
</dbReference>
<dbReference type="InterPro" id="IPR020846">
    <property type="entry name" value="MFS_dom"/>
</dbReference>
<feature type="transmembrane region" description="Helical" evidence="6">
    <location>
        <begin position="127"/>
        <end position="146"/>
    </location>
</feature>
<feature type="transmembrane region" description="Helical" evidence="6">
    <location>
        <begin position="288"/>
        <end position="308"/>
    </location>
</feature>
<keyword evidence="4 6" id="KW-1133">Transmembrane helix</keyword>
<evidence type="ECO:0000256" key="2">
    <source>
        <dbReference type="ARBA" id="ARBA00022448"/>
    </source>
</evidence>
<dbReference type="EMBL" id="QGMG01000208">
    <property type="protein sequence ID" value="TVY55784.1"/>
    <property type="molecule type" value="Genomic_DNA"/>
</dbReference>
<feature type="transmembrane region" description="Helical" evidence="6">
    <location>
        <begin position="526"/>
        <end position="544"/>
    </location>
</feature>
<feature type="transmembrane region" description="Helical" evidence="6">
    <location>
        <begin position="215"/>
        <end position="235"/>
    </location>
</feature>
<name>A0A7D8UUB7_9HELO</name>
<organism evidence="8 9">
    <name type="scientific">Lachnellula cervina</name>
    <dbReference type="NCBI Taxonomy" id="1316786"/>
    <lineage>
        <taxon>Eukaryota</taxon>
        <taxon>Fungi</taxon>
        <taxon>Dikarya</taxon>
        <taxon>Ascomycota</taxon>
        <taxon>Pezizomycotina</taxon>
        <taxon>Leotiomycetes</taxon>
        <taxon>Helotiales</taxon>
        <taxon>Lachnaceae</taxon>
        <taxon>Lachnellula</taxon>
    </lineage>
</organism>
<reference evidence="8 9" key="1">
    <citation type="submission" date="2018-05" db="EMBL/GenBank/DDBJ databases">
        <title>Whole genome sequencing for identification of molecular markers to develop diagnostic detection tools for the regulated plant pathogen Lachnellula willkommii.</title>
        <authorList>
            <person name="Giroux E."/>
            <person name="Bilodeau G."/>
        </authorList>
    </citation>
    <scope>NUCLEOTIDE SEQUENCE [LARGE SCALE GENOMIC DNA]</scope>
    <source>
        <strain evidence="8 9">CBS 625.97</strain>
    </source>
</reference>
<keyword evidence="5 6" id="KW-0472">Membrane</keyword>
<keyword evidence="2" id="KW-0813">Transport</keyword>
<dbReference type="PROSITE" id="PS50850">
    <property type="entry name" value="MFS"/>
    <property type="match status" value="1"/>
</dbReference>
<feature type="transmembrane region" description="Helical" evidence="6">
    <location>
        <begin position="97"/>
        <end position="115"/>
    </location>
</feature>
<evidence type="ECO:0000313" key="8">
    <source>
        <dbReference type="EMBL" id="TVY55784.1"/>
    </source>
</evidence>
<dbReference type="InterPro" id="IPR011701">
    <property type="entry name" value="MFS"/>
</dbReference>
<dbReference type="SUPFAM" id="SSF103473">
    <property type="entry name" value="MFS general substrate transporter"/>
    <property type="match status" value="1"/>
</dbReference>
<feature type="transmembrane region" description="Helical" evidence="6">
    <location>
        <begin position="324"/>
        <end position="346"/>
    </location>
</feature>
<dbReference type="PANTHER" id="PTHR23501:SF177">
    <property type="entry name" value="MAJOR FACILITATOR SUPERFAMILY (MFS) PROFILE DOMAIN-CONTAINING PROTEIN-RELATED"/>
    <property type="match status" value="1"/>
</dbReference>
<evidence type="ECO:0000256" key="6">
    <source>
        <dbReference type="SAM" id="Phobius"/>
    </source>
</evidence>
<feature type="transmembrane region" description="Helical" evidence="6">
    <location>
        <begin position="256"/>
        <end position="276"/>
    </location>
</feature>
<evidence type="ECO:0000256" key="1">
    <source>
        <dbReference type="ARBA" id="ARBA00004141"/>
    </source>
</evidence>
<feature type="domain" description="Major facilitator superfamily (MFS) profile" evidence="7">
    <location>
        <begin position="62"/>
        <end position="550"/>
    </location>
</feature>
<dbReference type="InterPro" id="IPR036259">
    <property type="entry name" value="MFS_trans_sf"/>
</dbReference>
<keyword evidence="9" id="KW-1185">Reference proteome</keyword>
<protein>
    <submittedName>
        <fullName evidence="8">Putative efflux pump gsfJ</fullName>
    </submittedName>
</protein>
<evidence type="ECO:0000259" key="7">
    <source>
        <dbReference type="PROSITE" id="PS50850"/>
    </source>
</evidence>
<dbReference type="AlphaFoldDB" id="A0A7D8UUB7"/>
<feature type="transmembrane region" description="Helical" evidence="6">
    <location>
        <begin position="392"/>
        <end position="410"/>
    </location>
</feature>
<feature type="transmembrane region" description="Helical" evidence="6">
    <location>
        <begin position="61"/>
        <end position="85"/>
    </location>
</feature>
<dbReference type="FunFam" id="1.20.1720.10:FF:000012">
    <property type="entry name" value="MFS toxin efflux pump (AflT)"/>
    <property type="match status" value="1"/>
</dbReference>
<evidence type="ECO:0000256" key="3">
    <source>
        <dbReference type="ARBA" id="ARBA00022692"/>
    </source>
</evidence>
<feature type="transmembrane region" description="Helical" evidence="6">
    <location>
        <begin position="422"/>
        <end position="441"/>
    </location>
</feature>
<dbReference type="OrthoDB" id="10021397at2759"/>
<comment type="subcellular location">
    <subcellularLocation>
        <location evidence="1">Membrane</location>
        <topology evidence="1">Multi-pass membrane protein</topology>
    </subcellularLocation>
</comment>
<feature type="transmembrane region" description="Helical" evidence="6">
    <location>
        <begin position="366"/>
        <end position="385"/>
    </location>
</feature>
<gene>
    <name evidence="8" type="primary">gsfJ_1</name>
    <name evidence="8" type="ORF">LCER1_G003798</name>
</gene>
<feature type="transmembrane region" description="Helical" evidence="6">
    <location>
        <begin position="184"/>
        <end position="203"/>
    </location>
</feature>
<sequence length="564" mass="60393">MANLDLNPENRRSSFGVDVDVGSNLQLQPDTVIKQEDITSQGATDETQIATEYPHGIRLSFVIMAVLFSVLLVSIDQTIVATAIPKITDEFHGLGKVSWYGSAYFMTFGGFQSSWGKAFKYFSLKRTFLFAIFIFELGSLICGVAPNPIALIIGRAIAGIGGAGMAGGAFTIVGFSAEPKKRPLFLGLVGVTYGMSAVIGPLLGGAFTDRVSWRWCFYINLPIGGLAAALIIFFFRNPEAAKLVEATWKEKLLQMDFIGVALVMSLIICFTLALQYGGQTKAWSSSEVIGLFVGFILILITLVIWEFFQDERAMIVPRLIKQRIIWTGAVFQLFFAGAYFILLYYLPIYFQSIDNTSAIGSGVRNLPMVISVSIAGLAGGAAVSVTGYATPFSVASSALATVGTGLLYTLDIGTSPGNWIGYQIIAGFFFSFPFMNSMNIVQANSKPEDMASATSIVFFSQSLGGSFALAAAQSAFANTIISTLATSAPGIDPFIVVGTGATNIRNALTPEQVPGILVAYMQGIKTAFAVAIGFTGFSFLMSFFNTWKKLYTPGGGKKAVVAMA</sequence>
<dbReference type="FunFam" id="1.20.1250.20:FF:000196">
    <property type="entry name" value="MFS toxin efflux pump (AflT)"/>
    <property type="match status" value="1"/>
</dbReference>
<evidence type="ECO:0000256" key="4">
    <source>
        <dbReference type="ARBA" id="ARBA00022989"/>
    </source>
</evidence>
<accession>A0A7D8UUB7</accession>
<keyword evidence="3 6" id="KW-0812">Transmembrane</keyword>
<evidence type="ECO:0000256" key="5">
    <source>
        <dbReference type="ARBA" id="ARBA00023136"/>
    </source>
</evidence>
<proteinExistence type="predicted"/>
<dbReference type="Pfam" id="PF07690">
    <property type="entry name" value="MFS_1"/>
    <property type="match status" value="1"/>
</dbReference>
<comment type="caution">
    <text evidence="8">The sequence shown here is derived from an EMBL/GenBank/DDBJ whole genome shotgun (WGS) entry which is preliminary data.</text>
</comment>
<dbReference type="GO" id="GO:0005886">
    <property type="term" value="C:plasma membrane"/>
    <property type="evidence" value="ECO:0007669"/>
    <property type="project" value="TreeGrafter"/>
</dbReference>
<evidence type="ECO:0000313" key="9">
    <source>
        <dbReference type="Proteomes" id="UP000481288"/>
    </source>
</evidence>
<dbReference type="Proteomes" id="UP000481288">
    <property type="component" value="Unassembled WGS sequence"/>
</dbReference>
<dbReference type="Gene3D" id="1.20.1250.20">
    <property type="entry name" value="MFS general substrate transporter like domains"/>
    <property type="match status" value="1"/>
</dbReference>
<dbReference type="GO" id="GO:0022857">
    <property type="term" value="F:transmembrane transporter activity"/>
    <property type="evidence" value="ECO:0007669"/>
    <property type="project" value="InterPro"/>
</dbReference>